<feature type="domain" description="Polysaccharide lyase 14" evidence="4">
    <location>
        <begin position="147"/>
        <end position="322"/>
    </location>
</feature>
<keyword evidence="2" id="KW-0812">Transmembrane</keyword>
<feature type="signal peptide" evidence="3">
    <location>
        <begin position="1"/>
        <end position="16"/>
    </location>
</feature>
<dbReference type="Gene3D" id="2.60.120.200">
    <property type="match status" value="1"/>
</dbReference>
<keyword evidence="3" id="KW-0732">Signal</keyword>
<evidence type="ECO:0000313" key="6">
    <source>
        <dbReference type="Proteomes" id="UP000027265"/>
    </source>
</evidence>
<evidence type="ECO:0000256" key="1">
    <source>
        <dbReference type="SAM" id="MobiDB-lite"/>
    </source>
</evidence>
<dbReference type="InterPro" id="IPR048958">
    <property type="entry name" value="Polysacc_lyase_14"/>
</dbReference>
<evidence type="ECO:0000256" key="2">
    <source>
        <dbReference type="SAM" id="Phobius"/>
    </source>
</evidence>
<organism evidence="5 6">
    <name type="scientific">Jaapia argillacea MUCL 33604</name>
    <dbReference type="NCBI Taxonomy" id="933084"/>
    <lineage>
        <taxon>Eukaryota</taxon>
        <taxon>Fungi</taxon>
        <taxon>Dikarya</taxon>
        <taxon>Basidiomycota</taxon>
        <taxon>Agaricomycotina</taxon>
        <taxon>Agaricomycetes</taxon>
        <taxon>Agaricomycetidae</taxon>
        <taxon>Jaapiales</taxon>
        <taxon>Jaapiaceae</taxon>
        <taxon>Jaapia</taxon>
    </lineage>
</organism>
<feature type="region of interest" description="Disordered" evidence="1">
    <location>
        <begin position="123"/>
        <end position="149"/>
    </location>
</feature>
<reference evidence="6" key="1">
    <citation type="journal article" date="2014" name="Proc. Natl. Acad. Sci. U.S.A.">
        <title>Extensive sampling of basidiomycete genomes demonstrates inadequacy of the white-rot/brown-rot paradigm for wood decay fungi.</title>
        <authorList>
            <person name="Riley R."/>
            <person name="Salamov A.A."/>
            <person name="Brown D.W."/>
            <person name="Nagy L.G."/>
            <person name="Floudas D."/>
            <person name="Held B.W."/>
            <person name="Levasseur A."/>
            <person name="Lombard V."/>
            <person name="Morin E."/>
            <person name="Otillar R."/>
            <person name="Lindquist E.A."/>
            <person name="Sun H."/>
            <person name="LaButti K.M."/>
            <person name="Schmutz J."/>
            <person name="Jabbour D."/>
            <person name="Luo H."/>
            <person name="Baker S.E."/>
            <person name="Pisabarro A.G."/>
            <person name="Walton J.D."/>
            <person name="Blanchette R.A."/>
            <person name="Henrissat B."/>
            <person name="Martin F."/>
            <person name="Cullen D."/>
            <person name="Hibbett D.S."/>
            <person name="Grigoriev I.V."/>
        </authorList>
    </citation>
    <scope>NUCLEOTIDE SEQUENCE [LARGE SCALE GENOMIC DNA]</scope>
    <source>
        <strain evidence="6">MUCL 33604</strain>
    </source>
</reference>
<feature type="compositionally biased region" description="Low complexity" evidence="1">
    <location>
        <begin position="123"/>
        <end position="145"/>
    </location>
</feature>
<dbReference type="GO" id="GO:0016829">
    <property type="term" value="F:lyase activity"/>
    <property type="evidence" value="ECO:0007669"/>
    <property type="project" value="UniProtKB-KW"/>
</dbReference>
<sequence>MFTTLILLALLPSTLSQSLPASSLASLYSLPTSTSLPFPTTTLASPDSQSFIQSLWGLNHGRIQNGPTDLAFVPDPFPSSPVPGSLSTPTGPVLQVTYPSGSFSHDTGGAQFYEQWNNTYVPPTSTTSTKSSKSTSTAPSSPTTTGNADNNSTFLSMMVSYEVAFDEGFNWVKGGKLPGLRGGPNPDGCSGGAAVGDGSDCFSTRLMWRDGGAGEVYAYIPTSNDICGASNIICNSDFGTSISRGSFSFASGQWNRITMLVQLNNPANVANGFVTLYYNDVHALSQTGLQIRADQVVTAGGFYFSDSSYATPQTTHTYFRNFNLWASTAPSNLTGTKVSNSNGGASLVRGGSGWVLIVAGVVGVALGLLL</sequence>
<keyword evidence="6" id="KW-1185">Reference proteome</keyword>
<dbReference type="STRING" id="933084.A0A067PF20"/>
<evidence type="ECO:0000313" key="5">
    <source>
        <dbReference type="EMBL" id="KDQ53488.1"/>
    </source>
</evidence>
<dbReference type="AlphaFoldDB" id="A0A067PF20"/>
<gene>
    <name evidence="5" type="ORF">JAAARDRAFT_61202</name>
</gene>
<dbReference type="InParanoid" id="A0A067PF20"/>
<dbReference type="Pfam" id="PF21294">
    <property type="entry name" value="Polysacc_lyase_14"/>
    <property type="match status" value="1"/>
</dbReference>
<accession>A0A067PF20</accession>
<dbReference type="HOGENOM" id="CLU_049744_2_0_1"/>
<dbReference type="PANTHER" id="PTHR40124">
    <property type="match status" value="1"/>
</dbReference>
<feature type="chain" id="PRO_5001647464" evidence="3">
    <location>
        <begin position="17"/>
        <end position="370"/>
    </location>
</feature>
<keyword evidence="2" id="KW-0472">Membrane</keyword>
<dbReference type="EMBL" id="KL197733">
    <property type="protein sequence ID" value="KDQ53488.1"/>
    <property type="molecule type" value="Genomic_DNA"/>
</dbReference>
<name>A0A067PF20_9AGAM</name>
<feature type="transmembrane region" description="Helical" evidence="2">
    <location>
        <begin position="351"/>
        <end position="369"/>
    </location>
</feature>
<dbReference type="OrthoDB" id="2395160at2759"/>
<proteinExistence type="predicted"/>
<dbReference type="Proteomes" id="UP000027265">
    <property type="component" value="Unassembled WGS sequence"/>
</dbReference>
<evidence type="ECO:0000256" key="3">
    <source>
        <dbReference type="SAM" id="SignalP"/>
    </source>
</evidence>
<keyword evidence="2" id="KW-1133">Transmembrane helix</keyword>
<evidence type="ECO:0000259" key="4">
    <source>
        <dbReference type="Pfam" id="PF21294"/>
    </source>
</evidence>
<dbReference type="PANTHER" id="PTHR40124:SF1">
    <property type="entry name" value="DISAGGREGATASE RELATED REPEAT PROTEIN"/>
    <property type="match status" value="1"/>
</dbReference>
<protein>
    <submittedName>
        <fullName evidence="5">Polysaccharide lyase family 14 protein</fullName>
    </submittedName>
</protein>
<keyword evidence="5" id="KW-0456">Lyase</keyword>